<feature type="domain" description="Cadherin" evidence="9">
    <location>
        <begin position="1239"/>
        <end position="1344"/>
    </location>
</feature>
<dbReference type="PANTHER" id="PTHR24025">
    <property type="entry name" value="DESMOGLEIN FAMILY MEMBER"/>
    <property type="match status" value="1"/>
</dbReference>
<organism evidence="10 11">
    <name type="scientific">Limulus polyphemus</name>
    <name type="common">Atlantic horseshoe crab</name>
    <dbReference type="NCBI Taxonomy" id="6850"/>
    <lineage>
        <taxon>Eukaryota</taxon>
        <taxon>Metazoa</taxon>
        <taxon>Ecdysozoa</taxon>
        <taxon>Arthropoda</taxon>
        <taxon>Chelicerata</taxon>
        <taxon>Merostomata</taxon>
        <taxon>Xiphosura</taxon>
        <taxon>Limulidae</taxon>
        <taxon>Limulus</taxon>
    </lineage>
</organism>
<feature type="domain" description="Cadherin" evidence="9">
    <location>
        <begin position="1663"/>
        <end position="1746"/>
    </location>
</feature>
<feature type="domain" description="Cadherin" evidence="9">
    <location>
        <begin position="1345"/>
        <end position="1449"/>
    </location>
</feature>
<feature type="domain" description="Cadherin" evidence="9">
    <location>
        <begin position="1566"/>
        <end position="1662"/>
    </location>
</feature>
<evidence type="ECO:0000313" key="11">
    <source>
        <dbReference type="RefSeq" id="XP_013785873.1"/>
    </source>
</evidence>
<protein>
    <submittedName>
        <fullName evidence="11">Cadherin-related tumor suppressor-like</fullName>
    </submittedName>
</protein>
<evidence type="ECO:0000256" key="4">
    <source>
        <dbReference type="ARBA" id="ARBA00022837"/>
    </source>
</evidence>
<sequence>MEALSTQTVIRLGYSCPFTGYQCGNIVTPGYAGGWLNFSWARAWHEWSKSSFAAPLSVRKLSVLPRSRKLWSESLSHDRDVHKSWVQCGRHVHGLLLSCKSIPGLGQQSEEKVENEDLEFFQKKVLTVPFCDLLLQEEEGKKEPERQRIIIHIRDVNDEPPYFINRPLPMQSVVQLNAAPGTPVFKLQARDPDTDHNIHYVLVRDRSKIVFVLYAQGQNSGTRELGLTMKSREVDTRVQFEIEEEQPPGTVVGTIPTKPNFTYRFNDKPKYFQLNKTTGTIRTNAEIDRENLVSDRFDLVILSSQPTYPIEVRIKILDINDNAPVFPESSLHVTFSESANIGTRVILDTATDGDVGINDITTDYKIVSGNEDEVFKLVVTTNPSGETPYLHLETTGRFDREDNSNYQLNISAQDGGSSPRFGFLQVNVTILDVNDNPPIFDHSDYSVSLNESVPPGTTVLQVRATDNDIGDNAKITYFLSQTELQFAIDPQTGIISTLNNLNCQKDCPGPENCPKSCVFTVFARDYGSPRQDGRTYVTVNLLDANDHDPIIRFRFFPATAKYATVDENAQNGSVVAAVSVIDFDEGPNGETAVEIHGGNEQFHFRLESTPSFDIVRVNGILDREQINKYNLTITARDMGSPTRSSTAFLIIHVNDVNDHEPDEDTGINSHIYYSIASGNEKRWFSLDFQTGLITTAQPLNREEQDFVELKISARDGGPNPLLDREIISLYTIKVVAMDKGIPPLSSTVTLFLNVLDVNDNDPVFYPKQYYAVVKEDVPIGTSVTRVTAVDQDEGSPEQAIVMVYVQQEEENFLQFEQLFGYNFLVEEDFDGKEPNVGREVGRVSLVQNKHSYDAKFSIASGNFLNWFKIEDRSGIITTVQEVDREVRSEVILTVVAYGSVGFSESVVNVTILDVNDYPPTFEIPPDIVKMFENWPIGHEVHLVKCRDLDLGSNSELEFSLTTNPEDTFSINKNTGVIYLNRPLRFMSGAEYRVEVTVRDKGVPSLTSVQELVVMVEDVNDHTPVFDQVSYETSVLESTKVNDRFFALRASDADSTNNGHVSYEIIDGNEHSKFGIFPDGQLYVRNELDRERQGYYSLTVQAKDNGTKPRSSEVSVVIHIIDENDNKPQFRNDTFTFYVAENEPPDTYIGRLIADDEDKGKNAELSFSITTNQNDFTVDPKTGLIRTLHEFDREKLVEVSGHDYIAIEAVVLDGGLMRLRDEAKVIVYITDVNDNSPQFQRIPYHTTISEGASLQTQIVRVSATDIDRGANGNVQYSILTGNDEGSFLINYSSGQITVVKTLDRERTPRFILTVLATDTGDDVQHTSTATVTIDVLDENDNPPVFQVSKQSVEIPEDTPVGFSIFTFSATDSDQGTNGVVSYSIGSGNIKETFKIDDTAGVLCLDRPLDYEEQSIYYLNISASDGGAPRLTSNTQFIIRVTDVNDNHPIFPNIAIVRQIEEGVLPNTPVVTITAEDKDSGRNGDVRYLIREQEPPGGHFAIEPETGVITTIREIDREYSDTFILTVVAFDQALSAKARLSSEKTVTIIVEDVNDNAPTFVSMDAGILPEASDRGYIIMKVSADDSDTDTNGMVTYELVEEKDNTFFLDGISGELYLSHSIEQPQVIYSLTVEATDEATSWNAKTSRNKITIIGTTKRERGPVFTASEYSGSVFENEPVGTVVLSVRAQYPNGPAGNVEYYLTAIYGNGLPQNRVFAINKKNGVITTAVILDRENNAQVYELEIYAVDVTVTSPKTSKTK</sequence>
<name>A0ABM1BP17_LIMPO</name>
<feature type="domain" description="Cadherin" evidence="9">
    <location>
        <begin position="765"/>
        <end position="921"/>
    </location>
</feature>
<feature type="non-terminal residue" evidence="11">
    <location>
        <position position="1758"/>
    </location>
</feature>
<evidence type="ECO:0000259" key="9">
    <source>
        <dbReference type="PROSITE" id="PS50268"/>
    </source>
</evidence>
<keyword evidence="10" id="KW-1185">Reference proteome</keyword>
<dbReference type="SMART" id="SM00112">
    <property type="entry name" value="CA"/>
    <property type="match status" value="14"/>
</dbReference>
<evidence type="ECO:0000256" key="5">
    <source>
        <dbReference type="ARBA" id="ARBA00022889"/>
    </source>
</evidence>
<dbReference type="Pfam" id="PF00028">
    <property type="entry name" value="Cadherin"/>
    <property type="match status" value="13"/>
</dbReference>
<feature type="domain" description="Cadherin" evidence="9">
    <location>
        <begin position="1130"/>
        <end position="1238"/>
    </location>
</feature>
<accession>A0ABM1BP17</accession>
<dbReference type="InterPro" id="IPR050971">
    <property type="entry name" value="Cadherin-domain_protein"/>
</dbReference>
<evidence type="ECO:0000256" key="3">
    <source>
        <dbReference type="ARBA" id="ARBA00022737"/>
    </source>
</evidence>
<feature type="domain" description="Cadherin" evidence="9">
    <location>
        <begin position="1457"/>
        <end position="1558"/>
    </location>
</feature>
<dbReference type="PROSITE" id="PS00232">
    <property type="entry name" value="CADHERIN_1"/>
    <property type="match status" value="8"/>
</dbReference>
<evidence type="ECO:0000256" key="1">
    <source>
        <dbReference type="ARBA" id="ARBA00004370"/>
    </source>
</evidence>
<feature type="domain" description="Cadherin" evidence="9">
    <location>
        <begin position="557"/>
        <end position="663"/>
    </location>
</feature>
<dbReference type="CDD" id="cd11304">
    <property type="entry name" value="Cadherin_repeat"/>
    <property type="match status" value="14"/>
</dbReference>
<dbReference type="Pfam" id="PF25374">
    <property type="entry name" value="Cadherin_FAT4_N"/>
    <property type="match status" value="1"/>
</dbReference>
<feature type="domain" description="Cadherin" evidence="9">
    <location>
        <begin position="662"/>
        <end position="764"/>
    </location>
</feature>
<evidence type="ECO:0000256" key="6">
    <source>
        <dbReference type="ARBA" id="ARBA00022989"/>
    </source>
</evidence>
<dbReference type="Proteomes" id="UP000694941">
    <property type="component" value="Unplaced"/>
</dbReference>
<keyword evidence="2" id="KW-0812">Transmembrane</keyword>
<keyword evidence="4 8" id="KW-0106">Calcium</keyword>
<feature type="domain" description="Cadherin" evidence="9">
    <location>
        <begin position="922"/>
        <end position="1025"/>
    </location>
</feature>
<dbReference type="SUPFAM" id="SSF49313">
    <property type="entry name" value="Cadherin-like"/>
    <property type="match status" value="16"/>
</dbReference>
<feature type="domain" description="Cadherin" evidence="9">
    <location>
        <begin position="1026"/>
        <end position="1129"/>
    </location>
</feature>
<dbReference type="Gene3D" id="2.60.40.60">
    <property type="entry name" value="Cadherins"/>
    <property type="match status" value="17"/>
</dbReference>
<gene>
    <name evidence="11" type="primary">LOC106469899</name>
</gene>
<feature type="domain" description="Cadherin" evidence="9">
    <location>
        <begin position="441"/>
        <end position="551"/>
    </location>
</feature>
<dbReference type="RefSeq" id="XP_013785873.1">
    <property type="nucleotide sequence ID" value="XM_013930419.1"/>
</dbReference>
<reference evidence="11" key="1">
    <citation type="submission" date="2025-08" db="UniProtKB">
        <authorList>
            <consortium name="RefSeq"/>
        </authorList>
    </citation>
    <scope>IDENTIFICATION</scope>
    <source>
        <tissue evidence="11">Muscle</tissue>
    </source>
</reference>
<dbReference type="InterPro" id="IPR015919">
    <property type="entry name" value="Cadherin-like_sf"/>
</dbReference>
<keyword evidence="3" id="KW-0677">Repeat</keyword>
<dbReference type="GeneID" id="106469899"/>
<evidence type="ECO:0000256" key="7">
    <source>
        <dbReference type="ARBA" id="ARBA00023136"/>
    </source>
</evidence>
<dbReference type="PROSITE" id="PS50268">
    <property type="entry name" value="CADHERIN_2"/>
    <property type="match status" value="14"/>
</dbReference>
<feature type="domain" description="Cadherin" evidence="9">
    <location>
        <begin position="166"/>
        <end position="326"/>
    </location>
</feature>
<keyword evidence="5" id="KW-0130">Cell adhesion</keyword>
<evidence type="ECO:0000256" key="8">
    <source>
        <dbReference type="PROSITE-ProRule" id="PRU00043"/>
    </source>
</evidence>
<dbReference type="InterPro" id="IPR020894">
    <property type="entry name" value="Cadherin_CS"/>
</dbReference>
<evidence type="ECO:0000256" key="2">
    <source>
        <dbReference type="ARBA" id="ARBA00022692"/>
    </source>
</evidence>
<feature type="domain" description="Cadherin" evidence="9">
    <location>
        <begin position="327"/>
        <end position="440"/>
    </location>
</feature>
<proteinExistence type="predicted"/>
<dbReference type="InterPro" id="IPR002126">
    <property type="entry name" value="Cadherin-like_dom"/>
</dbReference>
<dbReference type="PANTHER" id="PTHR24025:SF23">
    <property type="entry name" value="NEURAL-CADHERIN"/>
    <property type="match status" value="1"/>
</dbReference>
<dbReference type="PRINTS" id="PR00205">
    <property type="entry name" value="CADHERIN"/>
</dbReference>
<keyword evidence="6" id="KW-1133">Transmembrane helix</keyword>
<evidence type="ECO:0000313" key="10">
    <source>
        <dbReference type="Proteomes" id="UP000694941"/>
    </source>
</evidence>
<keyword evidence="7" id="KW-0472">Membrane</keyword>
<comment type="subcellular location">
    <subcellularLocation>
        <location evidence="1">Membrane</location>
    </subcellularLocation>
</comment>